<evidence type="ECO:0000256" key="5">
    <source>
        <dbReference type="ARBA" id="ARBA00022840"/>
    </source>
</evidence>
<comment type="similarity">
    <text evidence="2">Belongs to the rad17/RAD24 family.</text>
</comment>
<dbReference type="Pfam" id="PF25812">
    <property type="entry name" value="RAD24_helical"/>
    <property type="match status" value="1"/>
</dbReference>
<dbReference type="SUPFAM" id="SSF52540">
    <property type="entry name" value="P-loop containing nucleoside triphosphate hydrolases"/>
    <property type="match status" value="1"/>
</dbReference>
<dbReference type="GO" id="GO:0003682">
    <property type="term" value="F:chromatin binding"/>
    <property type="evidence" value="ECO:0007669"/>
    <property type="project" value="TreeGrafter"/>
</dbReference>
<gene>
    <name evidence="10" type="ORF">K452DRAFT_355091</name>
</gene>
<dbReference type="PANTHER" id="PTHR12172:SF0">
    <property type="entry name" value="CELL CYCLE CHECKPOINT PROTEIN RAD17"/>
    <property type="match status" value="1"/>
</dbReference>
<evidence type="ECO:0000256" key="4">
    <source>
        <dbReference type="ARBA" id="ARBA00022763"/>
    </source>
</evidence>
<evidence type="ECO:0000259" key="9">
    <source>
        <dbReference type="Pfam" id="PF25812"/>
    </source>
</evidence>
<feature type="region of interest" description="Disordered" evidence="8">
    <location>
        <begin position="24"/>
        <end position="100"/>
    </location>
</feature>
<dbReference type="PANTHER" id="PTHR12172">
    <property type="entry name" value="CELL CYCLE CHECKPOINT PROTEIN RAD17"/>
    <property type="match status" value="1"/>
</dbReference>
<evidence type="ECO:0000256" key="3">
    <source>
        <dbReference type="ARBA" id="ARBA00022741"/>
    </source>
</evidence>
<feature type="region of interest" description="Disordered" evidence="8">
    <location>
        <begin position="424"/>
        <end position="449"/>
    </location>
</feature>
<evidence type="ECO:0000313" key="10">
    <source>
        <dbReference type="EMBL" id="KAF2146611.1"/>
    </source>
</evidence>
<reference evidence="10" key="1">
    <citation type="journal article" date="2020" name="Stud. Mycol.">
        <title>101 Dothideomycetes genomes: a test case for predicting lifestyles and emergence of pathogens.</title>
        <authorList>
            <person name="Haridas S."/>
            <person name="Albert R."/>
            <person name="Binder M."/>
            <person name="Bloem J."/>
            <person name="Labutti K."/>
            <person name="Salamov A."/>
            <person name="Andreopoulos B."/>
            <person name="Baker S."/>
            <person name="Barry K."/>
            <person name="Bills G."/>
            <person name="Bluhm B."/>
            <person name="Cannon C."/>
            <person name="Castanera R."/>
            <person name="Culley D."/>
            <person name="Daum C."/>
            <person name="Ezra D."/>
            <person name="Gonzalez J."/>
            <person name="Henrissat B."/>
            <person name="Kuo A."/>
            <person name="Liang C."/>
            <person name="Lipzen A."/>
            <person name="Lutzoni F."/>
            <person name="Magnuson J."/>
            <person name="Mondo S."/>
            <person name="Nolan M."/>
            <person name="Ohm R."/>
            <person name="Pangilinan J."/>
            <person name="Park H.-J."/>
            <person name="Ramirez L."/>
            <person name="Alfaro M."/>
            <person name="Sun H."/>
            <person name="Tritt A."/>
            <person name="Yoshinaga Y."/>
            <person name="Zwiers L.-H."/>
            <person name="Turgeon B."/>
            <person name="Goodwin S."/>
            <person name="Spatafora J."/>
            <person name="Crous P."/>
            <person name="Grigoriev I."/>
        </authorList>
    </citation>
    <scope>NUCLEOTIDE SEQUENCE</scope>
    <source>
        <strain evidence="10">CBS 121167</strain>
    </source>
</reference>
<keyword evidence="11" id="KW-1185">Reference proteome</keyword>
<dbReference type="GeneID" id="54303442"/>
<keyword evidence="3" id="KW-0547">Nucleotide-binding</keyword>
<feature type="region of interest" description="Disordered" evidence="8">
    <location>
        <begin position="606"/>
        <end position="651"/>
    </location>
</feature>
<dbReference type="GO" id="GO:0000077">
    <property type="term" value="P:DNA damage checkpoint signaling"/>
    <property type="evidence" value="ECO:0007669"/>
    <property type="project" value="TreeGrafter"/>
</dbReference>
<feature type="compositionally biased region" description="Polar residues" evidence="8">
    <location>
        <begin position="617"/>
        <end position="627"/>
    </location>
</feature>
<sequence length="757" mass="82679">MELHDTSSSASSVKPLRDKSLYSFFSSSATQRQPSQSSPSPEHEADAIQEYDSGDSAHEASVRPRKRPRHGSDDARRGSQKFLKPSSAAKKHPAEVPPHRPWVEKYAPVNLDELAVHKKKVADVRKWLAAVLQRRDPKRLLILKGAAGTAKTTTLHLLSKELMFDLIEWKNPTGSDFSSDNFVSLSTHFEDFMSRSGKFGSLELGGPQGTASDTSAGRQVILIEDFPNTFARSSSALQAFQTSVQRYLSSSIPLGKLPMYPTEALTPVTPIVMVISETLLSTSTAAADSFTAHRLLGPDIMNHPGTSVIEFNAIAPTILTKALELVVNKEARQSGRRTTPGPQVIKKLAEIGDVRSAIFSLEFLCVRGDESADWGSKVTFKGPAKGSRGKPLTKMEQESLAMVTQRESKLGIFHAVGKVVYNKRDEPTGDSDVPQPPYHLPQHIRPKPSEVKPDTLLDELGTDISTFIAALHENYILSCNTTSEEDTFDAINGCIDALSDADLLSPDRFSAAGLARRTHQGTGADSSRQEEMSFQASVRGLLFSLPYPVNRSLPPPGMKGGRTPLGAKSDAYRMFYPTSARLWHLREEIEGLLDLSFRRAQMESSAGTPREAITVPSHGNGSVETWGNNGGFNRKRQQSHEGDGSAVPPALGLGGMAKREMLLERLPYMATVLRRGGSTSGPAASRLREIEKIVDFRGVNIGSGDDLTEDFGRDVEDQQWHVEQPVMFEPARAGNVVGSNEEGLEKLVLSDDDIQDD</sequence>
<dbReference type="GO" id="GO:0003689">
    <property type="term" value="F:DNA clamp loader activity"/>
    <property type="evidence" value="ECO:0007669"/>
    <property type="project" value="TreeGrafter"/>
</dbReference>
<evidence type="ECO:0000256" key="2">
    <source>
        <dbReference type="ARBA" id="ARBA00006168"/>
    </source>
</evidence>
<protein>
    <recommendedName>
        <fullName evidence="9">Checkpoint protein RAD24-like helical bundle domain-containing protein</fullName>
    </recommendedName>
</protein>
<keyword evidence="4" id="KW-0227">DNA damage</keyword>
<evidence type="ECO:0000256" key="8">
    <source>
        <dbReference type="SAM" id="MobiDB-lite"/>
    </source>
</evidence>
<name>A0A6A6BVA5_9PEZI</name>
<comment type="subcellular location">
    <subcellularLocation>
        <location evidence="1">Nucleus</location>
    </subcellularLocation>
</comment>
<dbReference type="GO" id="GO:0005634">
    <property type="term" value="C:nucleus"/>
    <property type="evidence" value="ECO:0007669"/>
    <property type="project" value="UniProtKB-SubCell"/>
</dbReference>
<accession>A0A6A6BVA5</accession>
<dbReference type="OrthoDB" id="10265971at2759"/>
<evidence type="ECO:0000313" key="11">
    <source>
        <dbReference type="Proteomes" id="UP000799438"/>
    </source>
</evidence>
<dbReference type="Gene3D" id="3.40.50.300">
    <property type="entry name" value="P-loop containing nucleotide triphosphate hydrolases"/>
    <property type="match status" value="1"/>
</dbReference>
<feature type="domain" description="Checkpoint protein RAD24-like helical bundle" evidence="9">
    <location>
        <begin position="407"/>
        <end position="539"/>
    </location>
</feature>
<dbReference type="InterPro" id="IPR027417">
    <property type="entry name" value="P-loop_NTPase"/>
</dbReference>
<dbReference type="Proteomes" id="UP000799438">
    <property type="component" value="Unassembled WGS sequence"/>
</dbReference>
<dbReference type="GO" id="GO:0005524">
    <property type="term" value="F:ATP binding"/>
    <property type="evidence" value="ECO:0007669"/>
    <property type="project" value="UniProtKB-KW"/>
</dbReference>
<dbReference type="EMBL" id="ML995475">
    <property type="protein sequence ID" value="KAF2146611.1"/>
    <property type="molecule type" value="Genomic_DNA"/>
</dbReference>
<keyword evidence="6" id="KW-0539">Nucleus</keyword>
<evidence type="ECO:0000256" key="6">
    <source>
        <dbReference type="ARBA" id="ARBA00023242"/>
    </source>
</evidence>
<dbReference type="InterPro" id="IPR057927">
    <property type="entry name" value="RAD24-like_helical"/>
</dbReference>
<dbReference type="Pfam" id="PF03215">
    <property type="entry name" value="Rad17"/>
    <property type="match status" value="1"/>
</dbReference>
<dbReference type="GO" id="GO:0006281">
    <property type="term" value="P:DNA repair"/>
    <property type="evidence" value="ECO:0007669"/>
    <property type="project" value="InterPro"/>
</dbReference>
<keyword evidence="7" id="KW-0131">Cell cycle</keyword>
<feature type="compositionally biased region" description="Low complexity" evidence="8">
    <location>
        <begin position="26"/>
        <end position="40"/>
    </location>
</feature>
<proteinExistence type="inferred from homology"/>
<keyword evidence="5" id="KW-0067">ATP-binding</keyword>
<organism evidence="10 11">
    <name type="scientific">Aplosporella prunicola CBS 121167</name>
    <dbReference type="NCBI Taxonomy" id="1176127"/>
    <lineage>
        <taxon>Eukaryota</taxon>
        <taxon>Fungi</taxon>
        <taxon>Dikarya</taxon>
        <taxon>Ascomycota</taxon>
        <taxon>Pezizomycotina</taxon>
        <taxon>Dothideomycetes</taxon>
        <taxon>Dothideomycetes incertae sedis</taxon>
        <taxon>Botryosphaeriales</taxon>
        <taxon>Aplosporellaceae</taxon>
        <taxon>Aplosporella</taxon>
    </lineage>
</organism>
<evidence type="ECO:0000256" key="1">
    <source>
        <dbReference type="ARBA" id="ARBA00004123"/>
    </source>
</evidence>
<dbReference type="RefSeq" id="XP_033402320.1">
    <property type="nucleotide sequence ID" value="XM_033545936.1"/>
</dbReference>
<dbReference type="GO" id="GO:0033314">
    <property type="term" value="P:mitotic DNA replication checkpoint signaling"/>
    <property type="evidence" value="ECO:0007669"/>
    <property type="project" value="TreeGrafter"/>
</dbReference>
<evidence type="ECO:0000256" key="7">
    <source>
        <dbReference type="ARBA" id="ARBA00023306"/>
    </source>
</evidence>
<dbReference type="InterPro" id="IPR004582">
    <property type="entry name" value="Checkpoint_prot_Rad17_Rad24"/>
</dbReference>
<dbReference type="AlphaFoldDB" id="A0A6A6BVA5"/>